<keyword evidence="3" id="KW-0342">GTP-binding</keyword>
<reference evidence="7" key="1">
    <citation type="submission" date="2025-05" db="UniProtKB">
        <authorList>
            <consortium name="Ensembl"/>
        </authorList>
    </citation>
    <scope>IDENTIFICATION</scope>
</reference>
<evidence type="ECO:0000256" key="1">
    <source>
        <dbReference type="ARBA" id="ARBA00008535"/>
    </source>
</evidence>
<feature type="domain" description="AIG1-type G" evidence="6">
    <location>
        <begin position="38"/>
        <end position="236"/>
    </location>
</feature>
<dbReference type="OrthoDB" id="5985928at2759"/>
<dbReference type="RefSeq" id="XP_026169555.1">
    <property type="nucleotide sequence ID" value="XM_026313770.1"/>
</dbReference>
<name>A0A3Q3MLQ3_9TELE</name>
<evidence type="ECO:0000256" key="3">
    <source>
        <dbReference type="ARBA" id="ARBA00023134"/>
    </source>
</evidence>
<protein>
    <submittedName>
        <fullName evidence="7">GTPase IMAP family member 9-like</fullName>
    </submittedName>
</protein>
<dbReference type="GeneTree" id="ENSGT01120000271858"/>
<accession>A0A3Q3MLQ3</accession>
<dbReference type="FunFam" id="3.40.50.300:FF:000366">
    <property type="entry name" value="GTPase, IMAP family member 2"/>
    <property type="match status" value="1"/>
</dbReference>
<evidence type="ECO:0000313" key="8">
    <source>
        <dbReference type="Proteomes" id="UP000261640"/>
    </source>
</evidence>
<dbReference type="PANTHER" id="PTHR10903:SF112">
    <property type="entry name" value="SI:CH211-113E8.5"/>
    <property type="match status" value="1"/>
</dbReference>
<dbReference type="PROSITE" id="PS51720">
    <property type="entry name" value="G_AIG1"/>
    <property type="match status" value="1"/>
</dbReference>
<dbReference type="InterPro" id="IPR027417">
    <property type="entry name" value="P-loop_NTPase"/>
</dbReference>
<feature type="region of interest" description="Disordered" evidence="5">
    <location>
        <begin position="280"/>
        <end position="308"/>
    </location>
</feature>
<keyword evidence="4" id="KW-0175">Coiled coil</keyword>
<dbReference type="Gene3D" id="3.40.50.300">
    <property type="entry name" value="P-loop containing nucleotide triphosphate hydrolases"/>
    <property type="match status" value="1"/>
</dbReference>
<evidence type="ECO:0000256" key="2">
    <source>
        <dbReference type="ARBA" id="ARBA00022741"/>
    </source>
</evidence>
<dbReference type="GO" id="GO:0005525">
    <property type="term" value="F:GTP binding"/>
    <property type="evidence" value="ECO:0007669"/>
    <property type="project" value="UniProtKB-KW"/>
</dbReference>
<comment type="similarity">
    <text evidence="1">Belongs to the TRAFAC class TrmE-Era-EngA-EngB-Septin-like GTPase superfamily. AIG1/Toc34/Toc159-like paraseptin GTPase family. IAN subfamily.</text>
</comment>
<dbReference type="STRING" id="205130.ENSMAMP00000023775"/>
<dbReference type="SUPFAM" id="SSF52540">
    <property type="entry name" value="P-loop containing nucleoside triphosphate hydrolases"/>
    <property type="match status" value="1"/>
</dbReference>
<evidence type="ECO:0000313" key="7">
    <source>
        <dbReference type="Ensembl" id="ENSMAMP00000046885.1"/>
    </source>
</evidence>
<keyword evidence="2" id="KW-0547">Nucleotide-binding</keyword>
<dbReference type="Proteomes" id="UP000261640">
    <property type="component" value="Unplaced"/>
</dbReference>
<dbReference type="CDD" id="cd01852">
    <property type="entry name" value="AIG1"/>
    <property type="match status" value="1"/>
</dbReference>
<keyword evidence="8" id="KW-1185">Reference proteome</keyword>
<feature type="compositionally biased region" description="Polar residues" evidence="5">
    <location>
        <begin position="1"/>
        <end position="28"/>
    </location>
</feature>
<dbReference type="Ensembl" id="ENSMAMT00000066291.1">
    <property type="protein sequence ID" value="ENSMAMP00000055762.1"/>
    <property type="gene ID" value="ENSMAMG00000015996.2"/>
</dbReference>
<sequence length="340" mass="39150">MVSCSSGQCHSRQHISSPLSNANMASKLSRNDPPRYNNEVLRIVMVGKTGVGKSTTGNTILGKQHFESSFTPKSVTIRCKKGVSEVDGQRVAVIDTPGLFDTEITEENTNRNIARCISYASPGPHIFLVIIRLGRYTDEEKQTVQKIQKIFGEDADKYSMVVFTHGDLLKGKPIKEFLEESEELQELVDRCNNQYHVFNNECEDRSQVKELLQKIGKINENNGGSHYTTEMFQSAERAIEEEKQRILKEKEEEMRQKEEEMKIKIEEKYEKLMKEVKADRDRENELRAAREREMQEEREKLKKAQEEMARQQAESGGIWQIIVQTLKNLVDLIIPVKLLK</sequence>
<dbReference type="Ensembl" id="ENSMAMT00000067428.1">
    <property type="protein sequence ID" value="ENSMAMP00000046885.1"/>
    <property type="gene ID" value="ENSMAMG00000015996.2"/>
</dbReference>
<feature type="coiled-coil region" evidence="4">
    <location>
        <begin position="174"/>
        <end position="201"/>
    </location>
</feature>
<dbReference type="InterPro" id="IPR006703">
    <property type="entry name" value="G_AIG1"/>
</dbReference>
<evidence type="ECO:0000259" key="6">
    <source>
        <dbReference type="PROSITE" id="PS51720"/>
    </source>
</evidence>
<organism evidence="7 8">
    <name type="scientific">Mastacembelus armatus</name>
    <name type="common">zig-zag eel</name>
    <dbReference type="NCBI Taxonomy" id="205130"/>
    <lineage>
        <taxon>Eukaryota</taxon>
        <taxon>Metazoa</taxon>
        <taxon>Chordata</taxon>
        <taxon>Craniata</taxon>
        <taxon>Vertebrata</taxon>
        <taxon>Euteleostomi</taxon>
        <taxon>Actinopterygii</taxon>
        <taxon>Neopterygii</taxon>
        <taxon>Teleostei</taxon>
        <taxon>Neoteleostei</taxon>
        <taxon>Acanthomorphata</taxon>
        <taxon>Anabantaria</taxon>
        <taxon>Synbranchiformes</taxon>
        <taxon>Mastacembelidae</taxon>
        <taxon>Mastacembelus</taxon>
    </lineage>
</organism>
<feature type="region of interest" description="Disordered" evidence="5">
    <location>
        <begin position="1"/>
        <end position="33"/>
    </location>
</feature>
<dbReference type="Pfam" id="PF04548">
    <property type="entry name" value="AIG1"/>
    <property type="match status" value="1"/>
</dbReference>
<evidence type="ECO:0000256" key="4">
    <source>
        <dbReference type="SAM" id="Coils"/>
    </source>
</evidence>
<dbReference type="GeneID" id="113134394"/>
<proteinExistence type="inferred from homology"/>
<evidence type="ECO:0000256" key="5">
    <source>
        <dbReference type="SAM" id="MobiDB-lite"/>
    </source>
</evidence>
<dbReference type="PANTHER" id="PTHR10903">
    <property type="entry name" value="GTPASE, IMAP FAMILY MEMBER-RELATED"/>
    <property type="match status" value="1"/>
</dbReference>
<dbReference type="InterPro" id="IPR045058">
    <property type="entry name" value="GIMA/IAN/Toc"/>
</dbReference>
<dbReference type="AlphaFoldDB" id="A0A3Q3MLQ3"/>